<dbReference type="KEGG" id="azo:azo3242"/>
<reference evidence="3 4" key="1">
    <citation type="journal article" date="2006" name="Nat. Biotechnol.">
        <title>Complete genome of the mutualistic, N2-fixing grass endophyte Azoarcus sp. strain BH72.</title>
        <authorList>
            <person name="Krause A."/>
            <person name="Ramakumar A."/>
            <person name="Bartels D."/>
            <person name="Battistoni F."/>
            <person name="Bekel T."/>
            <person name="Boch J."/>
            <person name="Boehm M."/>
            <person name="Friedrich F."/>
            <person name="Hurek T."/>
            <person name="Krause L."/>
            <person name="Linke B."/>
            <person name="McHardy A.C."/>
            <person name="Sarkar A."/>
            <person name="Schneiker S."/>
            <person name="Syed A.A."/>
            <person name="Thauer R."/>
            <person name="Vorhoelter F.-J."/>
            <person name="Weidner S."/>
            <person name="Puehler A."/>
            <person name="Reinhold-Hurek B."/>
            <person name="Kaiser O."/>
            <person name="Goesmann A."/>
        </authorList>
    </citation>
    <scope>NUCLEOTIDE SEQUENCE [LARGE SCALE GENOMIC DNA]</scope>
    <source>
        <strain evidence="3 4">BH72</strain>
    </source>
</reference>
<dbReference type="Pfam" id="PF01337">
    <property type="entry name" value="Barstar"/>
    <property type="match status" value="1"/>
</dbReference>
<dbReference type="InterPro" id="IPR000468">
    <property type="entry name" value="Barstar"/>
</dbReference>
<comment type="similarity">
    <text evidence="1">Belongs to the barstar family.</text>
</comment>
<dbReference type="HOGENOM" id="CLU_121832_1_0_4"/>
<evidence type="ECO:0000313" key="3">
    <source>
        <dbReference type="EMBL" id="CAL95858.1"/>
    </source>
</evidence>
<dbReference type="AlphaFoldDB" id="A1KAK2"/>
<organism evidence="3 4">
    <name type="scientific">Azoarcus sp. (strain BH72)</name>
    <dbReference type="NCBI Taxonomy" id="418699"/>
    <lineage>
        <taxon>Bacteria</taxon>
        <taxon>Pseudomonadati</taxon>
        <taxon>Pseudomonadota</taxon>
        <taxon>Betaproteobacteria</taxon>
        <taxon>Rhodocyclales</taxon>
        <taxon>Zoogloeaceae</taxon>
        <taxon>Azoarcus</taxon>
    </lineage>
</organism>
<feature type="domain" description="Barstar (barnase inhibitor)" evidence="2">
    <location>
        <begin position="42"/>
        <end position="137"/>
    </location>
</feature>
<gene>
    <name evidence="3" type="ordered locus">azo3242</name>
</gene>
<proteinExistence type="inferred from homology"/>
<evidence type="ECO:0000313" key="4">
    <source>
        <dbReference type="Proteomes" id="UP000002588"/>
    </source>
</evidence>
<sequence length="151" mass="16203">MTPAPAHDTLPALLANPARAGVRPLPPGTAANLKAAALQLGFHTAEIDLAACPDKAEVLRAFETAFALPDWFGHNWDALSDCLADLSWLQRPGYLLLAQGGSGLRTRSPETLDTLLDILRDASRGWAQDAVPFWVFLDLGNPPVEGKVQAR</sequence>
<evidence type="ECO:0000256" key="1">
    <source>
        <dbReference type="ARBA" id="ARBA00006845"/>
    </source>
</evidence>
<dbReference type="Proteomes" id="UP000002588">
    <property type="component" value="Chromosome"/>
</dbReference>
<dbReference type="SUPFAM" id="SSF52038">
    <property type="entry name" value="Barstar-related"/>
    <property type="match status" value="1"/>
</dbReference>
<name>A1KAK2_AZOSB</name>
<dbReference type="RefSeq" id="WP_011766965.1">
    <property type="nucleotide sequence ID" value="NC_008702.1"/>
</dbReference>
<dbReference type="eggNOG" id="COG2732">
    <property type="taxonomic scope" value="Bacteria"/>
</dbReference>
<dbReference type="EMBL" id="AM406670">
    <property type="protein sequence ID" value="CAL95858.1"/>
    <property type="molecule type" value="Genomic_DNA"/>
</dbReference>
<dbReference type="Gene3D" id="3.30.370.10">
    <property type="entry name" value="Barstar-like"/>
    <property type="match status" value="1"/>
</dbReference>
<keyword evidence="4" id="KW-1185">Reference proteome</keyword>
<evidence type="ECO:0000259" key="2">
    <source>
        <dbReference type="Pfam" id="PF01337"/>
    </source>
</evidence>
<dbReference type="InterPro" id="IPR035905">
    <property type="entry name" value="Barstar-like_sf"/>
</dbReference>
<dbReference type="CDD" id="cd05141">
    <property type="entry name" value="Barstar_evA4336-like"/>
    <property type="match status" value="1"/>
</dbReference>
<protein>
    <recommendedName>
        <fullName evidence="2">Barstar (barnase inhibitor) domain-containing protein</fullName>
    </recommendedName>
</protein>
<accession>A1KAK2</accession>
<dbReference type="STRING" id="62928.azo3242"/>